<comment type="caution">
    <text evidence="1">The sequence shown here is derived from an EMBL/GenBank/DDBJ whole genome shotgun (WGS) entry which is preliminary data.</text>
</comment>
<organism evidence="1 2">
    <name type="scientific">Holotrichia oblita</name>
    <name type="common">Chafer beetle</name>
    <dbReference type="NCBI Taxonomy" id="644536"/>
    <lineage>
        <taxon>Eukaryota</taxon>
        <taxon>Metazoa</taxon>
        <taxon>Ecdysozoa</taxon>
        <taxon>Arthropoda</taxon>
        <taxon>Hexapoda</taxon>
        <taxon>Insecta</taxon>
        <taxon>Pterygota</taxon>
        <taxon>Neoptera</taxon>
        <taxon>Endopterygota</taxon>
        <taxon>Coleoptera</taxon>
        <taxon>Polyphaga</taxon>
        <taxon>Scarabaeiformia</taxon>
        <taxon>Scarabaeidae</taxon>
        <taxon>Melolonthinae</taxon>
        <taxon>Holotrichia</taxon>
    </lineage>
</organism>
<evidence type="ECO:0000313" key="1">
    <source>
        <dbReference type="EMBL" id="KAI4459004.1"/>
    </source>
</evidence>
<reference evidence="1" key="1">
    <citation type="submission" date="2022-04" db="EMBL/GenBank/DDBJ databases">
        <title>Chromosome-scale genome assembly of Holotrichia oblita Faldermann.</title>
        <authorList>
            <person name="Rongchong L."/>
        </authorList>
    </citation>
    <scope>NUCLEOTIDE SEQUENCE</scope>
    <source>
        <strain evidence="1">81SQS9</strain>
    </source>
</reference>
<proteinExistence type="predicted"/>
<dbReference type="Proteomes" id="UP001056778">
    <property type="component" value="Chromosome 6"/>
</dbReference>
<accession>A0ACB9SWS4</accession>
<name>A0ACB9SWS4_HOLOL</name>
<keyword evidence="2" id="KW-1185">Reference proteome</keyword>
<gene>
    <name evidence="1" type="ORF">MML48_6g00012857</name>
</gene>
<protein>
    <submittedName>
        <fullName evidence="1">Glutathione s-transferase</fullName>
    </submittedName>
</protein>
<sequence length="204" mass="24013">MSATKLIYFPLKGVGEPIRWLLKYGNIEYEEILIEFADWPKVKPTTPFGQIPLYEENGKKINESIAISRYLGKKLNLAGENDWENLEIDAIVDTINDLRLKLKKYGYEKDEKIKEQIKGPLFNEILPYYMEKIEKLAEANNGYLAINKLTWADFYFIGVLDYFNYMAEMDILENRPVLQKLRENVTNIPAIKEWIAVRPDTWYM</sequence>
<dbReference type="EMBL" id="CM043020">
    <property type="protein sequence ID" value="KAI4459004.1"/>
    <property type="molecule type" value="Genomic_DNA"/>
</dbReference>
<evidence type="ECO:0000313" key="2">
    <source>
        <dbReference type="Proteomes" id="UP001056778"/>
    </source>
</evidence>